<protein>
    <submittedName>
        <fullName evidence="1">Uncharacterized protein</fullName>
    </submittedName>
</protein>
<dbReference type="RefSeq" id="XP_069231585.1">
    <property type="nucleotide sequence ID" value="XM_069371346.1"/>
</dbReference>
<organism evidence="1 2">
    <name type="scientific">Cladosporium halotolerans</name>
    <dbReference type="NCBI Taxonomy" id="1052096"/>
    <lineage>
        <taxon>Eukaryota</taxon>
        <taxon>Fungi</taxon>
        <taxon>Dikarya</taxon>
        <taxon>Ascomycota</taxon>
        <taxon>Pezizomycotina</taxon>
        <taxon>Dothideomycetes</taxon>
        <taxon>Dothideomycetidae</taxon>
        <taxon>Cladosporiales</taxon>
        <taxon>Cladosporiaceae</taxon>
        <taxon>Cladosporium</taxon>
    </lineage>
</organism>
<dbReference type="EMBL" id="JAAQHG020000007">
    <property type="protein sequence ID" value="KAL1588480.1"/>
    <property type="molecule type" value="Genomic_DNA"/>
</dbReference>
<gene>
    <name evidence="1" type="ORF">WHR41_02740</name>
</gene>
<accession>A0AB34KUH7</accession>
<comment type="caution">
    <text evidence="1">The sequence shown here is derived from an EMBL/GenBank/DDBJ whole genome shotgun (WGS) entry which is preliminary data.</text>
</comment>
<dbReference type="Proteomes" id="UP000803884">
    <property type="component" value="Unassembled WGS sequence"/>
</dbReference>
<evidence type="ECO:0000313" key="2">
    <source>
        <dbReference type="Proteomes" id="UP000803884"/>
    </source>
</evidence>
<reference evidence="1 2" key="1">
    <citation type="journal article" date="2020" name="Microbiol. Resour. Announc.">
        <title>Draft Genome Sequence of a Cladosporium Species Isolated from the Mesophotic Ascidian Didemnum maculosum.</title>
        <authorList>
            <person name="Gioti A."/>
            <person name="Siaperas R."/>
            <person name="Nikolaivits E."/>
            <person name="Le Goff G."/>
            <person name="Ouazzani J."/>
            <person name="Kotoulas G."/>
            <person name="Topakas E."/>
        </authorList>
    </citation>
    <scope>NUCLEOTIDE SEQUENCE [LARGE SCALE GENOMIC DNA]</scope>
    <source>
        <strain evidence="1 2">TM138-S3</strain>
    </source>
</reference>
<dbReference type="AlphaFoldDB" id="A0AB34KUH7"/>
<sequence length="119" mass="12481">MNTKSPTTQANIDTAEGVQESCILSLCDGESVDFTRPGNGRMIPADLKSTEATSLTVSSTDSGDVTGLFTKQASLFLDDFRYAFNPDLRTSTYSTTACATPTALQPSLSIPKASSAASD</sequence>
<proteinExistence type="predicted"/>
<evidence type="ECO:0000313" key="1">
    <source>
        <dbReference type="EMBL" id="KAL1588480.1"/>
    </source>
</evidence>
<dbReference type="GeneID" id="96004184"/>
<keyword evidence="2" id="KW-1185">Reference proteome</keyword>
<name>A0AB34KUH7_9PEZI</name>